<name>A0A420XX65_9PEZI</name>
<feature type="transmembrane region" description="Helical" evidence="2">
    <location>
        <begin position="492"/>
        <end position="514"/>
    </location>
</feature>
<feature type="compositionally biased region" description="Basic and acidic residues" evidence="1">
    <location>
        <begin position="171"/>
        <end position="187"/>
    </location>
</feature>
<keyword evidence="2" id="KW-0812">Transmembrane</keyword>
<evidence type="ECO:0000313" key="3">
    <source>
        <dbReference type="EMBL" id="RKU40245.1"/>
    </source>
</evidence>
<accession>A0A420XX65</accession>
<keyword evidence="2" id="KW-0472">Membrane</keyword>
<feature type="region of interest" description="Disordered" evidence="1">
    <location>
        <begin position="170"/>
        <end position="196"/>
    </location>
</feature>
<dbReference type="Pfam" id="PF11374">
    <property type="entry name" value="DUF3176"/>
    <property type="match status" value="1"/>
</dbReference>
<protein>
    <submittedName>
        <fullName evidence="3">Uncharacterized protein</fullName>
    </submittedName>
</protein>
<dbReference type="PANTHER" id="PTHR35394:SF5">
    <property type="entry name" value="DUF3176 DOMAIN-CONTAINING PROTEIN"/>
    <property type="match status" value="1"/>
</dbReference>
<evidence type="ECO:0000256" key="2">
    <source>
        <dbReference type="SAM" id="Phobius"/>
    </source>
</evidence>
<dbReference type="Proteomes" id="UP000275385">
    <property type="component" value="Unassembled WGS sequence"/>
</dbReference>
<evidence type="ECO:0000313" key="4">
    <source>
        <dbReference type="Proteomes" id="UP000275385"/>
    </source>
</evidence>
<dbReference type="OrthoDB" id="5242705at2759"/>
<dbReference type="STRING" id="177199.A0A420XX65"/>
<comment type="caution">
    <text evidence="3">The sequence shown here is derived from an EMBL/GenBank/DDBJ whole genome shotgun (WGS) entry which is preliminary data.</text>
</comment>
<reference evidence="3 4" key="1">
    <citation type="submission" date="2018-08" db="EMBL/GenBank/DDBJ databases">
        <title>Draft genome of the lignicolous fungus Coniochaeta pulveracea.</title>
        <authorList>
            <person name="Borstlap C.J."/>
            <person name="De Witt R.N."/>
            <person name="Botha A."/>
            <person name="Volschenk H."/>
        </authorList>
    </citation>
    <scope>NUCLEOTIDE SEQUENCE [LARGE SCALE GENOMIC DNA]</scope>
    <source>
        <strain evidence="3 4">CAB683</strain>
    </source>
</reference>
<sequence length="579" mass="63847">MTAVLSQTMWSWFREARPVSHINQFHSAIQGTWGAIKLLFTVLRPNLALLCVLGLTATYGIGPFTQQAIQSVDCQRVAAGRNATIPVSNYVDNPDLSSNDDPADPFNKVTGNAVYGFITPELTQLPAIQSTVDCPGGNCTFQAFNGVTHSSLGMCTKCVDISDLITPWEPEQDKPRPKIFRPGEHDAASPSHQKAQRCEDDTDMALTVVSGMPMEWALPVTASHPDFQAALASSFANVSFLSYTRDPQYTKGFVNVICTVYPCVHDFHGEVRDGVLKEDVVSVTAMKVNWTRPQHDNIGSSDVYDFGASHIKMPCAVDGQLYDWNNVSSCSDKSGVLEVPSPSDPAKTVTIPKQCAYLIGHDYGFEMNQYYRNTMSGMCSCWVEDNQTFTHCQGFSQDDTNLCVSTPCRANMSPFLLEPFFNATYASFESIAALMERIANATTVRLRLFGKDSAAIPSMGYKDADLTSYGQLLSGQVYGRVIESGVCYRIDWMWLIFPCALVLLSSLCLFIIVWESHTMRKNNLPVWKANVLPLLFHGIIGRDNGSHGFQGIVELAEMEKRAEGMNVVFLGDGFYSAKA</sequence>
<gene>
    <name evidence="3" type="ORF">DL546_001947</name>
</gene>
<organism evidence="3 4">
    <name type="scientific">Coniochaeta pulveracea</name>
    <dbReference type="NCBI Taxonomy" id="177199"/>
    <lineage>
        <taxon>Eukaryota</taxon>
        <taxon>Fungi</taxon>
        <taxon>Dikarya</taxon>
        <taxon>Ascomycota</taxon>
        <taxon>Pezizomycotina</taxon>
        <taxon>Sordariomycetes</taxon>
        <taxon>Sordariomycetidae</taxon>
        <taxon>Coniochaetales</taxon>
        <taxon>Coniochaetaceae</taxon>
        <taxon>Coniochaeta</taxon>
    </lineage>
</organism>
<proteinExistence type="predicted"/>
<dbReference type="AlphaFoldDB" id="A0A420XX65"/>
<dbReference type="EMBL" id="QVQW01000113">
    <property type="protein sequence ID" value="RKU40245.1"/>
    <property type="molecule type" value="Genomic_DNA"/>
</dbReference>
<dbReference type="InterPro" id="IPR021514">
    <property type="entry name" value="DUF3176"/>
</dbReference>
<keyword evidence="4" id="KW-1185">Reference proteome</keyword>
<evidence type="ECO:0000256" key="1">
    <source>
        <dbReference type="SAM" id="MobiDB-lite"/>
    </source>
</evidence>
<dbReference type="PANTHER" id="PTHR35394">
    <property type="entry name" value="DUF3176 DOMAIN-CONTAINING PROTEIN"/>
    <property type="match status" value="1"/>
</dbReference>
<keyword evidence="2" id="KW-1133">Transmembrane helix</keyword>